<accession>A0AAT9HXU1</accession>
<dbReference type="InterPro" id="IPR027417">
    <property type="entry name" value="P-loop_NTPase"/>
</dbReference>
<feature type="compositionally biased region" description="Basic residues" evidence="1">
    <location>
        <begin position="192"/>
        <end position="205"/>
    </location>
</feature>
<organism evidence="3">
    <name type="scientific">Streptomyces haneummycinicus</name>
    <dbReference type="NCBI Taxonomy" id="3074435"/>
    <lineage>
        <taxon>Bacteria</taxon>
        <taxon>Bacillati</taxon>
        <taxon>Actinomycetota</taxon>
        <taxon>Actinomycetes</taxon>
        <taxon>Kitasatosporales</taxon>
        <taxon>Streptomycetaceae</taxon>
        <taxon>Streptomyces</taxon>
    </lineage>
</organism>
<dbReference type="InterPro" id="IPR003711">
    <property type="entry name" value="CarD-like/TRCF_RID"/>
</dbReference>
<reference evidence="3" key="1">
    <citation type="submission" date="2024-06" db="EMBL/GenBank/DDBJ databases">
        <authorList>
            <consortium name="consrtm"/>
            <person name="Uemura M."/>
            <person name="Terahara T."/>
        </authorList>
    </citation>
    <scope>NUCLEOTIDE SEQUENCE</scope>
    <source>
        <strain evidence="3">KM77-8</strain>
    </source>
</reference>
<name>A0AAT9HXU1_9ACTN</name>
<proteinExistence type="predicted"/>
<dbReference type="AlphaFoldDB" id="A0AAT9HXU1"/>
<dbReference type="Gene3D" id="3.40.50.300">
    <property type="entry name" value="P-loop containing nucleotide triphosphate hydrolases"/>
    <property type="match status" value="1"/>
</dbReference>
<evidence type="ECO:0000259" key="2">
    <source>
        <dbReference type="SMART" id="SM01058"/>
    </source>
</evidence>
<reference evidence="3" key="2">
    <citation type="submission" date="2024-07" db="EMBL/GenBank/DDBJ databases">
        <title>Streptomyces haneummycinica sp. nov., a new antibiotic-producing actinobacterium isolated from marine sediment.</title>
        <authorList>
            <person name="Uemura M."/>
            <person name="Hamada M."/>
            <person name="Hirano S."/>
            <person name="Kobayashi K."/>
            <person name="Ohshiro T."/>
            <person name="Kobayashi T."/>
            <person name="Terahara T."/>
        </authorList>
    </citation>
    <scope>NUCLEOTIDE SEQUENCE</scope>
    <source>
        <strain evidence="3">KM77-8</strain>
    </source>
</reference>
<evidence type="ECO:0000256" key="1">
    <source>
        <dbReference type="SAM" id="MobiDB-lite"/>
    </source>
</evidence>
<dbReference type="Gene3D" id="2.40.10.170">
    <property type="match status" value="1"/>
</dbReference>
<dbReference type="Pfam" id="PF02559">
    <property type="entry name" value="CarD_TRCF_RID"/>
    <property type="match status" value="1"/>
</dbReference>
<evidence type="ECO:0000313" key="3">
    <source>
        <dbReference type="EMBL" id="BFO22207.1"/>
    </source>
</evidence>
<feature type="region of interest" description="Disordered" evidence="1">
    <location>
        <begin position="160"/>
        <end position="205"/>
    </location>
</feature>
<protein>
    <recommendedName>
        <fullName evidence="2">CarD-like/TRCF RNAP-interacting domain-containing protein</fullName>
    </recommendedName>
</protein>
<sequence length="205" mass="22771">MVHVSCGSIDHGFIDPALGLAVLTETDLTGQKASGREGARMPARRRKTIDPLTLEPGDYIVHEQHGVGRYIEMVQRTVQGATREYLVVEYAPAKRGQPGDRLYIPTDQLEQITKYVGGEAPTLHRLGGADWTKTKARAKKAVKEIAADLIKLYSARMAAPGHTFGPDTPGSASWRTRSRTRRRPTSSPPSPRSRRTWRSRSRWTA</sequence>
<dbReference type="SUPFAM" id="SSF141259">
    <property type="entry name" value="CarD-like"/>
    <property type="match status" value="1"/>
</dbReference>
<feature type="domain" description="CarD-like/TRCF RNAP-interacting" evidence="2">
    <location>
        <begin position="53"/>
        <end position="154"/>
    </location>
</feature>
<dbReference type="InterPro" id="IPR036101">
    <property type="entry name" value="CarD-like/TRCF_RID_sf"/>
</dbReference>
<gene>
    <name evidence="3" type="ORF">SHKM778_85950</name>
</gene>
<dbReference type="EMBL" id="AP035768">
    <property type="protein sequence ID" value="BFO22207.1"/>
    <property type="molecule type" value="Genomic_DNA"/>
</dbReference>
<dbReference type="SMART" id="SM01058">
    <property type="entry name" value="CarD_TRCF"/>
    <property type="match status" value="1"/>
</dbReference>